<evidence type="ECO:0000259" key="2">
    <source>
        <dbReference type="Pfam" id="PF00892"/>
    </source>
</evidence>
<dbReference type="GO" id="GO:0016020">
    <property type="term" value="C:membrane"/>
    <property type="evidence" value="ECO:0007669"/>
    <property type="project" value="InterPro"/>
</dbReference>
<feature type="transmembrane region" description="Helical" evidence="1">
    <location>
        <begin position="250"/>
        <end position="270"/>
    </location>
</feature>
<feature type="transmembrane region" description="Helical" evidence="1">
    <location>
        <begin position="222"/>
        <end position="243"/>
    </location>
</feature>
<reference evidence="4" key="1">
    <citation type="submission" date="2018-03" db="EMBL/GenBank/DDBJ databases">
        <authorList>
            <person name="Rodrigo-Torres L."/>
            <person name="Arahal R. D."/>
            <person name="Lucena T."/>
        </authorList>
    </citation>
    <scope>NUCLEOTIDE SEQUENCE [LARGE SCALE GENOMIC DNA]</scope>
    <source>
        <strain evidence="4">CECT 8871</strain>
    </source>
</reference>
<evidence type="ECO:0000256" key="1">
    <source>
        <dbReference type="SAM" id="Phobius"/>
    </source>
</evidence>
<keyword evidence="1" id="KW-0472">Membrane</keyword>
<feature type="domain" description="EamA" evidence="2">
    <location>
        <begin position="22"/>
        <end position="153"/>
    </location>
</feature>
<evidence type="ECO:0000313" key="3">
    <source>
        <dbReference type="EMBL" id="SPF77625.1"/>
    </source>
</evidence>
<dbReference type="PANTHER" id="PTHR22911">
    <property type="entry name" value="ACYL-MALONYL CONDENSING ENZYME-RELATED"/>
    <property type="match status" value="1"/>
</dbReference>
<feature type="transmembrane region" description="Helical" evidence="1">
    <location>
        <begin position="23"/>
        <end position="41"/>
    </location>
</feature>
<keyword evidence="1" id="KW-1133">Transmembrane helix</keyword>
<keyword evidence="1" id="KW-0812">Transmembrane</keyword>
<dbReference type="Proteomes" id="UP000244904">
    <property type="component" value="Unassembled WGS sequence"/>
</dbReference>
<feature type="transmembrane region" description="Helical" evidence="1">
    <location>
        <begin position="53"/>
        <end position="74"/>
    </location>
</feature>
<dbReference type="Pfam" id="PF00892">
    <property type="entry name" value="EamA"/>
    <property type="match status" value="1"/>
</dbReference>
<organism evidence="3 4">
    <name type="scientific">Pseudoprimorskyibacter insulae</name>
    <dbReference type="NCBI Taxonomy" id="1695997"/>
    <lineage>
        <taxon>Bacteria</taxon>
        <taxon>Pseudomonadati</taxon>
        <taxon>Pseudomonadota</taxon>
        <taxon>Alphaproteobacteria</taxon>
        <taxon>Rhodobacterales</taxon>
        <taxon>Paracoccaceae</taxon>
        <taxon>Pseudoprimorskyibacter</taxon>
    </lineage>
</organism>
<feature type="transmembrane region" description="Helical" evidence="1">
    <location>
        <begin position="112"/>
        <end position="130"/>
    </location>
</feature>
<dbReference type="InterPro" id="IPR037185">
    <property type="entry name" value="EmrE-like"/>
</dbReference>
<dbReference type="AlphaFoldDB" id="A0A2R8ANN4"/>
<feature type="transmembrane region" description="Helical" evidence="1">
    <location>
        <begin position="163"/>
        <end position="180"/>
    </location>
</feature>
<feature type="transmembrane region" description="Helical" evidence="1">
    <location>
        <begin position="139"/>
        <end position="157"/>
    </location>
</feature>
<feature type="transmembrane region" description="Helical" evidence="1">
    <location>
        <begin position="192"/>
        <end position="216"/>
    </location>
</feature>
<gene>
    <name evidence="3" type="primary">ribN_2</name>
    <name evidence="3" type="ORF">PRI8871_00209</name>
</gene>
<sequence>MPPTNTAPIHSAPPPRETQNMRAIGLMALGFFSFAACDIQSKVLTETLNPFQIVWFRQSGLVLGILLILAVKGLHILRSKNPVLQISRGVTAVASACCFTIAITYVPLADAVAVSFIAPFMVTILGALVLREKVGIRRWVAVSIGFVGMLIVIRPGAGVFHPAIFLVVAAASFFSLRQILSRWLSGADPVITTVAYTALTMTAILSVALPFVWVPIPDYQTVALLFGLAATAGLGEVLVIRALDIGEAVVLAPLHYSLILWATFYGFVVYSDLPDSWTFLGCGIIMASGLYTLHRERKAAKRK</sequence>
<dbReference type="InterPro" id="IPR000620">
    <property type="entry name" value="EamA_dom"/>
</dbReference>
<dbReference type="EMBL" id="OMOJ01000001">
    <property type="protein sequence ID" value="SPF77625.1"/>
    <property type="molecule type" value="Genomic_DNA"/>
</dbReference>
<evidence type="ECO:0000313" key="4">
    <source>
        <dbReference type="Proteomes" id="UP000244904"/>
    </source>
</evidence>
<dbReference type="PANTHER" id="PTHR22911:SF103">
    <property type="entry name" value="BLR2811 PROTEIN"/>
    <property type="match status" value="1"/>
</dbReference>
<feature type="transmembrane region" description="Helical" evidence="1">
    <location>
        <begin position="276"/>
        <end position="293"/>
    </location>
</feature>
<keyword evidence="4" id="KW-1185">Reference proteome</keyword>
<feature type="transmembrane region" description="Helical" evidence="1">
    <location>
        <begin position="86"/>
        <end position="106"/>
    </location>
</feature>
<accession>A0A2R8ANN4</accession>
<dbReference type="SUPFAM" id="SSF103481">
    <property type="entry name" value="Multidrug resistance efflux transporter EmrE"/>
    <property type="match status" value="2"/>
</dbReference>
<name>A0A2R8ANN4_9RHOB</name>
<protein>
    <submittedName>
        <fullName evidence="3">Riboflavin transporter</fullName>
    </submittedName>
</protein>
<proteinExistence type="predicted"/>
<dbReference type="RefSeq" id="WP_245897741.1">
    <property type="nucleotide sequence ID" value="NZ_OMOJ01000001.1"/>
</dbReference>